<dbReference type="EMBL" id="SJPV01000007">
    <property type="protein sequence ID" value="TWU34965.1"/>
    <property type="molecule type" value="Genomic_DNA"/>
</dbReference>
<name>A0A5C6DFF5_9BACT</name>
<evidence type="ECO:0000313" key="2">
    <source>
        <dbReference type="Proteomes" id="UP000319143"/>
    </source>
</evidence>
<sequence>MVWHDPPRVRALSQLRFDVAEEEKANRSGAHGAMFVSVRVSSHRFPARSEVPWISPHSVPQFGQFRFDSSQMVALDFDPILLDRSPCSAARL</sequence>
<comment type="caution">
    <text evidence="1">The sequence shown here is derived from an EMBL/GenBank/DDBJ whole genome shotgun (WGS) entry which is preliminary data.</text>
</comment>
<dbReference type="Proteomes" id="UP000319143">
    <property type="component" value="Unassembled WGS sequence"/>
</dbReference>
<keyword evidence="2" id="KW-1185">Reference proteome</keyword>
<reference evidence="1 2" key="1">
    <citation type="submission" date="2019-02" db="EMBL/GenBank/DDBJ databases">
        <title>Deep-cultivation of Planctomycetes and their phenomic and genomic characterization uncovers novel biology.</title>
        <authorList>
            <person name="Wiegand S."/>
            <person name="Jogler M."/>
            <person name="Boedeker C."/>
            <person name="Pinto D."/>
            <person name="Vollmers J."/>
            <person name="Rivas-Marin E."/>
            <person name="Kohn T."/>
            <person name="Peeters S.H."/>
            <person name="Heuer A."/>
            <person name="Rast P."/>
            <person name="Oberbeckmann S."/>
            <person name="Bunk B."/>
            <person name="Jeske O."/>
            <person name="Meyerdierks A."/>
            <person name="Storesund J.E."/>
            <person name="Kallscheuer N."/>
            <person name="Luecker S."/>
            <person name="Lage O.M."/>
            <person name="Pohl T."/>
            <person name="Merkel B.J."/>
            <person name="Hornburger P."/>
            <person name="Mueller R.-W."/>
            <person name="Bruemmer F."/>
            <person name="Labrenz M."/>
            <person name="Spormann A.M."/>
            <person name="Op Den Camp H."/>
            <person name="Overmann J."/>
            <person name="Amann R."/>
            <person name="Jetten M.S.M."/>
            <person name="Mascher T."/>
            <person name="Medema M.H."/>
            <person name="Devos D.P."/>
            <person name="Kaster A.-K."/>
            <person name="Ovreas L."/>
            <person name="Rohde M."/>
            <person name="Galperin M.Y."/>
            <person name="Jogler C."/>
        </authorList>
    </citation>
    <scope>NUCLEOTIDE SEQUENCE [LARGE SCALE GENOMIC DNA]</scope>
    <source>
        <strain evidence="1 2">Poly41</strain>
    </source>
</reference>
<organism evidence="1 2">
    <name type="scientific">Novipirellula artificiosorum</name>
    <dbReference type="NCBI Taxonomy" id="2528016"/>
    <lineage>
        <taxon>Bacteria</taxon>
        <taxon>Pseudomonadati</taxon>
        <taxon>Planctomycetota</taxon>
        <taxon>Planctomycetia</taxon>
        <taxon>Pirellulales</taxon>
        <taxon>Pirellulaceae</taxon>
        <taxon>Novipirellula</taxon>
    </lineage>
</organism>
<gene>
    <name evidence="1" type="ORF">Poly41_41090</name>
</gene>
<dbReference type="AlphaFoldDB" id="A0A5C6DFF5"/>
<accession>A0A5C6DFF5</accession>
<protein>
    <submittedName>
        <fullName evidence="1">Uncharacterized protein</fullName>
    </submittedName>
</protein>
<evidence type="ECO:0000313" key="1">
    <source>
        <dbReference type="EMBL" id="TWU34965.1"/>
    </source>
</evidence>
<proteinExistence type="predicted"/>